<gene>
    <name evidence="1" type="ORF">FHS87_002426</name>
</gene>
<dbReference type="RefSeq" id="WP_184518400.1">
    <property type="nucleotide sequence ID" value="NZ_JACIJD010000010.1"/>
</dbReference>
<dbReference type="AlphaFoldDB" id="A0A840Y3U2"/>
<organism evidence="1 2">
    <name type="scientific">Muricoccus pecuniae</name>
    <dbReference type="NCBI Taxonomy" id="693023"/>
    <lineage>
        <taxon>Bacteria</taxon>
        <taxon>Pseudomonadati</taxon>
        <taxon>Pseudomonadota</taxon>
        <taxon>Alphaproteobacteria</taxon>
        <taxon>Acetobacterales</taxon>
        <taxon>Roseomonadaceae</taxon>
        <taxon>Muricoccus</taxon>
    </lineage>
</organism>
<evidence type="ECO:0000313" key="2">
    <source>
        <dbReference type="Proteomes" id="UP000580654"/>
    </source>
</evidence>
<sequence>MPDRLNMLVVPFHRSPVAILPIGRRTRDVASAWDEASDAMVEVAEVSE</sequence>
<evidence type="ECO:0000313" key="1">
    <source>
        <dbReference type="EMBL" id="MBB5694380.1"/>
    </source>
</evidence>
<dbReference type="Proteomes" id="UP000580654">
    <property type="component" value="Unassembled WGS sequence"/>
</dbReference>
<dbReference type="EMBL" id="JACIJD010000010">
    <property type="protein sequence ID" value="MBB5694380.1"/>
    <property type="molecule type" value="Genomic_DNA"/>
</dbReference>
<keyword evidence="2" id="KW-1185">Reference proteome</keyword>
<accession>A0A840Y3U2</accession>
<protein>
    <submittedName>
        <fullName evidence="1">Uncharacterized protein</fullName>
    </submittedName>
</protein>
<comment type="caution">
    <text evidence="1">The sequence shown here is derived from an EMBL/GenBank/DDBJ whole genome shotgun (WGS) entry which is preliminary data.</text>
</comment>
<name>A0A840Y3U2_9PROT</name>
<proteinExistence type="predicted"/>
<reference evidence="1 2" key="1">
    <citation type="submission" date="2020-08" db="EMBL/GenBank/DDBJ databases">
        <title>Genomic Encyclopedia of Type Strains, Phase IV (KMG-IV): sequencing the most valuable type-strain genomes for metagenomic binning, comparative biology and taxonomic classification.</title>
        <authorList>
            <person name="Goeker M."/>
        </authorList>
    </citation>
    <scope>NUCLEOTIDE SEQUENCE [LARGE SCALE GENOMIC DNA]</scope>
    <source>
        <strain evidence="1 2">DSM 25622</strain>
    </source>
</reference>